<keyword evidence="4" id="KW-1185">Reference proteome</keyword>
<feature type="domain" description="Peptidoglycan binding" evidence="2">
    <location>
        <begin position="98"/>
        <end position="160"/>
    </location>
</feature>
<dbReference type="GO" id="GO:0016787">
    <property type="term" value="F:hydrolase activity"/>
    <property type="evidence" value="ECO:0007669"/>
    <property type="project" value="UniProtKB-KW"/>
</dbReference>
<dbReference type="SUPFAM" id="SSF53955">
    <property type="entry name" value="Lysozyme-like"/>
    <property type="match status" value="1"/>
</dbReference>
<reference evidence="4" key="1">
    <citation type="journal article" date="2019" name="Int. J. Syst. Evol. Microbiol.">
        <title>The Global Catalogue of Microorganisms (GCM) 10K type strain sequencing project: providing services to taxonomists for standard genome sequencing and annotation.</title>
        <authorList>
            <consortium name="The Broad Institute Genomics Platform"/>
            <consortium name="The Broad Institute Genome Sequencing Center for Infectious Disease"/>
            <person name="Wu L."/>
            <person name="Ma J."/>
        </authorList>
    </citation>
    <scope>NUCLEOTIDE SEQUENCE [LARGE SCALE GENOMIC DNA]</scope>
    <source>
        <strain evidence="4">JCM 18424</strain>
    </source>
</reference>
<evidence type="ECO:0000259" key="1">
    <source>
        <dbReference type="Pfam" id="PF05838"/>
    </source>
</evidence>
<dbReference type="Pfam" id="PF09374">
    <property type="entry name" value="PG_binding_3"/>
    <property type="match status" value="1"/>
</dbReference>
<dbReference type="InterPro" id="IPR023346">
    <property type="entry name" value="Lysozyme-like_dom_sf"/>
</dbReference>
<evidence type="ECO:0000313" key="3">
    <source>
        <dbReference type="EMBL" id="GAA5102661.1"/>
    </source>
</evidence>
<proteinExistence type="predicted"/>
<dbReference type="RefSeq" id="WP_077926576.1">
    <property type="nucleotide sequence ID" value="NZ_BAABKE010000007.1"/>
</dbReference>
<dbReference type="EMBL" id="BAABKE010000007">
    <property type="protein sequence ID" value="GAA5102661.1"/>
    <property type="molecule type" value="Genomic_DNA"/>
</dbReference>
<evidence type="ECO:0000313" key="4">
    <source>
        <dbReference type="Proteomes" id="UP001500631"/>
    </source>
</evidence>
<keyword evidence="3" id="KW-0378">Hydrolase</keyword>
<comment type="caution">
    <text evidence="3">The sequence shown here is derived from an EMBL/GenBank/DDBJ whole genome shotgun (WGS) entry which is preliminary data.</text>
</comment>
<sequence>MAVKTYPPQFLFYIQIIIDNIEGGFSDHKADTGGKTMHGITERLARTHGYKGDMKHLSMDEAIDIYYEEFWKGKVSNHIKHHLAFHLFDCSINSGYSRAVKILQEALGLKADGLLGVDTVNAISQHTEKEIIYLFGINRMYFYSTLANYSTFGKGWRNRLLKLSNLDWELEAEKYE</sequence>
<gene>
    <name evidence="3" type="ORF">GCM10023338_20240</name>
</gene>
<dbReference type="Pfam" id="PF05838">
    <property type="entry name" value="Glyco_hydro_108"/>
    <property type="match status" value="1"/>
</dbReference>
<dbReference type="InterPro" id="IPR018537">
    <property type="entry name" value="Peptidoglycan-bd_3"/>
</dbReference>
<name>A0ABP9MZS0_9GAMM</name>
<accession>A0ABP9MZS0</accession>
<dbReference type="InterPro" id="IPR008565">
    <property type="entry name" value="TtsA-like_GH18_dom"/>
</dbReference>
<feature type="domain" description="TtsA-like Glycoside hydrolase family 108" evidence="1">
    <location>
        <begin position="19"/>
        <end position="95"/>
    </location>
</feature>
<dbReference type="Gene3D" id="1.20.141.10">
    <property type="entry name" value="Chitosanase, subunit A, domain 1"/>
    <property type="match status" value="1"/>
</dbReference>
<protein>
    <submittedName>
        <fullName evidence="3">Glycoside hydrolase family 108 protein</fullName>
    </submittedName>
</protein>
<dbReference type="Proteomes" id="UP001500631">
    <property type="component" value="Unassembled WGS sequence"/>
</dbReference>
<evidence type="ECO:0000259" key="2">
    <source>
        <dbReference type="Pfam" id="PF09374"/>
    </source>
</evidence>
<dbReference type="CDD" id="cd13926">
    <property type="entry name" value="N-acetylmuramidase_GH108"/>
    <property type="match status" value="1"/>
</dbReference>
<organism evidence="3 4">
    <name type="scientific">Wohlfahrtiimonas larvae</name>
    <dbReference type="NCBI Taxonomy" id="1157986"/>
    <lineage>
        <taxon>Bacteria</taxon>
        <taxon>Pseudomonadati</taxon>
        <taxon>Pseudomonadota</taxon>
        <taxon>Gammaproteobacteria</taxon>
        <taxon>Cardiobacteriales</taxon>
        <taxon>Ignatzschineriaceae</taxon>
        <taxon>Wohlfahrtiimonas</taxon>
    </lineage>
</organism>